<organism evidence="7">
    <name type="scientific">Hyalella azteca</name>
    <name type="common">Amphipod</name>
    <dbReference type="NCBI Taxonomy" id="294128"/>
    <lineage>
        <taxon>Eukaryota</taxon>
        <taxon>Metazoa</taxon>
        <taxon>Ecdysozoa</taxon>
        <taxon>Arthropoda</taxon>
        <taxon>Crustacea</taxon>
        <taxon>Multicrustacea</taxon>
        <taxon>Malacostraca</taxon>
        <taxon>Eumalacostraca</taxon>
        <taxon>Peracarida</taxon>
        <taxon>Amphipoda</taxon>
        <taxon>Senticaudata</taxon>
        <taxon>Talitrida</taxon>
        <taxon>Talitroidea</taxon>
        <taxon>Hyalellidae</taxon>
        <taxon>Hyalella</taxon>
    </lineage>
</organism>
<dbReference type="Pfam" id="PF07084">
    <property type="entry name" value="Spot_14"/>
    <property type="match status" value="1"/>
</dbReference>
<feature type="region of interest" description="Disordered" evidence="6">
    <location>
        <begin position="109"/>
        <end position="147"/>
    </location>
</feature>
<dbReference type="InterPro" id="IPR009786">
    <property type="entry name" value="Spot_14"/>
</dbReference>
<dbReference type="PANTHER" id="PTHR14315">
    <property type="entry name" value="SPOT14 FAMILY MEMBER"/>
    <property type="match status" value="1"/>
</dbReference>
<feature type="region of interest" description="Disordered" evidence="6">
    <location>
        <begin position="167"/>
        <end position="187"/>
    </location>
</feature>
<evidence type="ECO:0000256" key="6">
    <source>
        <dbReference type="SAM" id="MobiDB-lite"/>
    </source>
</evidence>
<dbReference type="Proteomes" id="UP000711488">
    <property type="component" value="Unassembled WGS sequence"/>
</dbReference>
<dbReference type="AlphaFoldDB" id="A0A6A0H8W7"/>
<evidence type="ECO:0000256" key="1">
    <source>
        <dbReference type="ARBA" id="ARBA00004123"/>
    </source>
</evidence>
<dbReference type="EMBL" id="JQDR03004106">
    <property type="protein sequence ID" value="KAA0202213.1"/>
    <property type="molecule type" value="Genomic_DNA"/>
</dbReference>
<dbReference type="GO" id="GO:0005634">
    <property type="term" value="C:nucleus"/>
    <property type="evidence" value="ECO:0007669"/>
    <property type="project" value="UniProtKB-SubCell"/>
</dbReference>
<dbReference type="OrthoDB" id="5951908at2759"/>
<comment type="similarity">
    <text evidence="3">Belongs to the SPOT14 family.</text>
</comment>
<comment type="caution">
    <text evidence="7">The sequence shown here is derived from an EMBL/GenBank/DDBJ whole genome shotgun (WGS) entry which is preliminary data.</text>
</comment>
<keyword evidence="5" id="KW-0539">Nucleus</keyword>
<dbReference type="PANTHER" id="PTHR14315:SF17">
    <property type="entry name" value="MIP21584P"/>
    <property type="match status" value="1"/>
</dbReference>
<reference evidence="7" key="1">
    <citation type="submission" date="2014-08" db="EMBL/GenBank/DDBJ databases">
        <authorList>
            <person name="Murali S."/>
            <person name="Richards S."/>
            <person name="Bandaranaike D."/>
            <person name="Bellair M."/>
            <person name="Blankenburg K."/>
            <person name="Chao H."/>
            <person name="Dinh H."/>
            <person name="Doddapaneni H."/>
            <person name="Dugan-Rocha S."/>
            <person name="Elkadiri S."/>
            <person name="Gnanaolivu R."/>
            <person name="Hughes D."/>
            <person name="Lee S."/>
            <person name="Li M."/>
            <person name="Ming W."/>
            <person name="Munidasa M."/>
            <person name="Muniz J."/>
            <person name="Nguyen L."/>
            <person name="Osuji N."/>
            <person name="Pu L.-L."/>
            <person name="Puazo M."/>
            <person name="Skinner E."/>
            <person name="Qu C."/>
            <person name="Quiroz J."/>
            <person name="Raj R."/>
            <person name="Weissenberger G."/>
            <person name="Xin Y."/>
            <person name="Zou X."/>
            <person name="Han Y."/>
            <person name="Worley K."/>
            <person name="Muzny D."/>
            <person name="Gibbs R."/>
        </authorList>
    </citation>
    <scope>NUCLEOTIDE SEQUENCE</scope>
    <source>
        <strain evidence="7">HAZT.00-mixed</strain>
        <tissue evidence="7">Whole organism</tissue>
    </source>
</reference>
<reference evidence="7" key="3">
    <citation type="submission" date="2019-06" db="EMBL/GenBank/DDBJ databases">
        <authorList>
            <person name="Poynton C."/>
            <person name="Hasenbein S."/>
            <person name="Benoit J.B."/>
            <person name="Sepulveda M.S."/>
            <person name="Poelchau M.F."/>
            <person name="Murali S.C."/>
            <person name="Chen S."/>
            <person name="Glastad K.M."/>
            <person name="Werren J.H."/>
            <person name="Vineis J.H."/>
            <person name="Bowen J.L."/>
            <person name="Friedrich M."/>
            <person name="Jones J."/>
            <person name="Robertson H.M."/>
            <person name="Feyereisen R."/>
            <person name="Mechler-Hickson A."/>
            <person name="Mathers N."/>
            <person name="Lee C.E."/>
            <person name="Colbourne J.K."/>
            <person name="Biales A."/>
            <person name="Johnston J.S."/>
            <person name="Wellborn G.A."/>
            <person name="Rosendale A.J."/>
            <person name="Cridge A.G."/>
            <person name="Munoz-Torres M.C."/>
            <person name="Bain P.A."/>
            <person name="Manny A.R."/>
            <person name="Major K.M."/>
            <person name="Lambert F.N."/>
            <person name="Vulpe C.D."/>
            <person name="Tuck P."/>
            <person name="Blalock B.J."/>
            <person name="Lin Y.-Y."/>
            <person name="Smith M.E."/>
            <person name="Ochoa-Acuna H."/>
            <person name="Chen M.-J.M."/>
            <person name="Childers C.P."/>
            <person name="Qu J."/>
            <person name="Dugan S."/>
            <person name="Lee S.L."/>
            <person name="Chao H."/>
            <person name="Dinh H."/>
            <person name="Han Y."/>
            <person name="Doddapaneni H."/>
            <person name="Worley K.C."/>
            <person name="Muzny D.M."/>
            <person name="Gibbs R.A."/>
            <person name="Richards S."/>
        </authorList>
    </citation>
    <scope>NUCLEOTIDE SEQUENCE</scope>
    <source>
        <strain evidence="7">HAZT.00-mixed</strain>
        <tissue evidence="7">Whole organism</tissue>
    </source>
</reference>
<evidence type="ECO:0000256" key="2">
    <source>
        <dbReference type="ARBA" id="ARBA00004496"/>
    </source>
</evidence>
<evidence type="ECO:0000313" key="7">
    <source>
        <dbReference type="EMBL" id="KAA0202213.1"/>
    </source>
</evidence>
<evidence type="ECO:0000256" key="5">
    <source>
        <dbReference type="ARBA" id="ARBA00023242"/>
    </source>
</evidence>
<name>A0A6A0H8W7_HYAAZ</name>
<reference evidence="7" key="2">
    <citation type="journal article" date="2018" name="Environ. Sci. Technol.">
        <title>The Toxicogenome of Hyalella azteca: A Model for Sediment Ecotoxicology and Evolutionary Toxicology.</title>
        <authorList>
            <person name="Poynton H.C."/>
            <person name="Hasenbein S."/>
            <person name="Benoit J.B."/>
            <person name="Sepulveda M.S."/>
            <person name="Poelchau M.F."/>
            <person name="Hughes D.S.T."/>
            <person name="Murali S.C."/>
            <person name="Chen S."/>
            <person name="Glastad K.M."/>
            <person name="Goodisman M.A.D."/>
            <person name="Werren J.H."/>
            <person name="Vineis J.H."/>
            <person name="Bowen J.L."/>
            <person name="Friedrich M."/>
            <person name="Jones J."/>
            <person name="Robertson H.M."/>
            <person name="Feyereisen R."/>
            <person name="Mechler-Hickson A."/>
            <person name="Mathers N."/>
            <person name="Lee C.E."/>
            <person name="Colbourne J.K."/>
            <person name="Biales A."/>
            <person name="Johnston J.S."/>
            <person name="Wellborn G.A."/>
            <person name="Rosendale A.J."/>
            <person name="Cridge A.G."/>
            <person name="Munoz-Torres M.C."/>
            <person name="Bain P.A."/>
            <person name="Manny A.R."/>
            <person name="Major K.M."/>
            <person name="Lambert F.N."/>
            <person name="Vulpe C.D."/>
            <person name="Tuck P."/>
            <person name="Blalock B.J."/>
            <person name="Lin Y.Y."/>
            <person name="Smith M.E."/>
            <person name="Ochoa-Acuna H."/>
            <person name="Chen M.M."/>
            <person name="Childers C.P."/>
            <person name="Qu J."/>
            <person name="Dugan S."/>
            <person name="Lee S.L."/>
            <person name="Chao H."/>
            <person name="Dinh H."/>
            <person name="Han Y."/>
            <person name="Doddapaneni H."/>
            <person name="Worley K.C."/>
            <person name="Muzny D.M."/>
            <person name="Gibbs R.A."/>
            <person name="Richards S."/>
        </authorList>
    </citation>
    <scope>NUCLEOTIDE SEQUENCE</scope>
    <source>
        <strain evidence="7">HAZT.00-mixed</strain>
        <tissue evidence="7">Whole organism</tissue>
    </source>
</reference>
<feature type="region of interest" description="Disordered" evidence="6">
    <location>
        <begin position="22"/>
        <end position="42"/>
    </location>
</feature>
<sequence length="231" mass="25359">MTERSRKSTAVRMFRSVDTVYPENSTSLMPPRQHSSNSNTFSSQSVLKTVQKFVTSVNAMNETVMVPCRLLDMDFSAMKDKTVPELLKNSNDPYAVYCLLNTTKNDLMYGPSTEDDDEVTPQHDSTSDRCRNSHAPNKSAPARRQSTLSMISVASSSSECSSECDLAETSTESAEDASAGLGSEVQSSAPETVIQVSAQLRDHLIGLQNCLTQLSETANFISDCYQEELVK</sequence>
<dbReference type="InterPro" id="IPR053719">
    <property type="entry name" value="Lipogen_MT_Stabilize_sf"/>
</dbReference>
<dbReference type="GO" id="GO:0005829">
    <property type="term" value="C:cytosol"/>
    <property type="evidence" value="ECO:0007669"/>
    <property type="project" value="TreeGrafter"/>
</dbReference>
<proteinExistence type="inferred from homology"/>
<keyword evidence="4" id="KW-0963">Cytoplasm</keyword>
<accession>A0A6A0H8W7</accession>
<evidence type="ECO:0000256" key="4">
    <source>
        <dbReference type="ARBA" id="ARBA00022490"/>
    </source>
</evidence>
<dbReference type="Gene3D" id="6.10.140.1610">
    <property type="match status" value="1"/>
</dbReference>
<comment type="subcellular location">
    <subcellularLocation>
        <location evidence="2">Cytoplasm</location>
    </subcellularLocation>
    <subcellularLocation>
        <location evidence="1">Nucleus</location>
    </subcellularLocation>
</comment>
<gene>
    <name evidence="7" type="ORF">HAZT_HAZT003591</name>
</gene>
<evidence type="ECO:0000256" key="3">
    <source>
        <dbReference type="ARBA" id="ARBA00009488"/>
    </source>
</evidence>
<protein>
    <submittedName>
        <fullName evidence="7">Uncharacterized protein</fullName>
    </submittedName>
</protein>
<dbReference type="GO" id="GO:0046890">
    <property type="term" value="P:regulation of lipid biosynthetic process"/>
    <property type="evidence" value="ECO:0007669"/>
    <property type="project" value="TreeGrafter"/>
</dbReference>